<dbReference type="SUPFAM" id="SSF52949">
    <property type="entry name" value="Macro domain-like"/>
    <property type="match status" value="1"/>
</dbReference>
<dbReference type="PANTHER" id="PTHR11963">
    <property type="entry name" value="LEUCINE AMINOPEPTIDASE-RELATED"/>
    <property type="match status" value="1"/>
</dbReference>
<dbReference type="EC" id="3.4.11.1" evidence="6"/>
<dbReference type="InterPro" id="IPR000819">
    <property type="entry name" value="Peptidase_M17_C"/>
</dbReference>
<keyword evidence="3" id="KW-0645">Protease</keyword>
<sequence length="370" mass="37486">MQQLQATPHEVLFEPPALPAVTVITASGDDVDATAAPTGAVGSATLVLLVTEAQVAGFAGREEAPNPQPGRVASPLDSWDESSKAALFAIHSHSFEGKQGQAMPPLLLRADGGDAPPRPALLLGLGKPPLATRSWGDTPLHSAGLALAAAAKSHGLQSVTVPLRGLTPLLATAGPAGAGAGEDAASGAAAAVAAFVDGAITGLYEGNVRYKSKPAPKAKLKSITLVAPAEAAAATRGGAPAAALVAAAAKGLALARARLLARFLVEAPPNVCTPSHLARAAAHIAAAAPDRFDLKVLDEAECLALGMRLFVGVGRGSDEPLKLVHLTYNPPGEVTQKIALVGKGLTFDSGGYNIKVWARQGCFEGLRFRV</sequence>
<dbReference type="GeneID" id="25732507"/>
<dbReference type="OrthoDB" id="1716029at2759"/>
<dbReference type="PANTHER" id="PTHR11963:SF23">
    <property type="entry name" value="CYTOSOL AMINOPEPTIDASE"/>
    <property type="match status" value="1"/>
</dbReference>
<organism evidence="6 7">
    <name type="scientific">Monoraphidium neglectum</name>
    <dbReference type="NCBI Taxonomy" id="145388"/>
    <lineage>
        <taxon>Eukaryota</taxon>
        <taxon>Viridiplantae</taxon>
        <taxon>Chlorophyta</taxon>
        <taxon>core chlorophytes</taxon>
        <taxon>Chlorophyceae</taxon>
        <taxon>CS clade</taxon>
        <taxon>Sphaeropleales</taxon>
        <taxon>Selenastraceae</taxon>
        <taxon>Monoraphidium</taxon>
    </lineage>
</organism>
<dbReference type="GO" id="GO:0005737">
    <property type="term" value="C:cytoplasm"/>
    <property type="evidence" value="ECO:0007669"/>
    <property type="project" value="InterPro"/>
</dbReference>
<proteinExistence type="inferred from homology"/>
<name>A0A0D2NPZ9_9CHLO</name>
<dbReference type="InterPro" id="IPR043472">
    <property type="entry name" value="Macro_dom-like"/>
</dbReference>
<dbReference type="EMBL" id="KK100369">
    <property type="protein sequence ID" value="KIZ06456.1"/>
    <property type="molecule type" value="Genomic_DNA"/>
</dbReference>
<accession>A0A0D2NPZ9</accession>
<dbReference type="Gene3D" id="3.40.220.10">
    <property type="entry name" value="Leucine Aminopeptidase, subunit E, domain 1"/>
    <property type="match status" value="1"/>
</dbReference>
<dbReference type="InterPro" id="IPR011356">
    <property type="entry name" value="Leucine_aapep/pepB"/>
</dbReference>
<evidence type="ECO:0000256" key="3">
    <source>
        <dbReference type="ARBA" id="ARBA00022670"/>
    </source>
</evidence>
<dbReference type="RefSeq" id="XP_013905475.1">
    <property type="nucleotide sequence ID" value="XM_014050021.1"/>
</dbReference>
<dbReference type="GO" id="GO:0006508">
    <property type="term" value="P:proteolysis"/>
    <property type="evidence" value="ECO:0007669"/>
    <property type="project" value="UniProtKB-KW"/>
</dbReference>
<dbReference type="KEGG" id="mng:MNEG_1490"/>
<evidence type="ECO:0000313" key="6">
    <source>
        <dbReference type="EMBL" id="KIZ06456.1"/>
    </source>
</evidence>
<keyword evidence="4 6" id="KW-0378">Hydrolase</keyword>
<dbReference type="Gene3D" id="3.40.630.10">
    <property type="entry name" value="Zn peptidases"/>
    <property type="match status" value="1"/>
</dbReference>
<protein>
    <submittedName>
        <fullName evidence="6">Putative cytosol aminopeptidase</fullName>
        <ecNumber evidence="6">3.4.11.1</ecNumber>
    </submittedName>
</protein>
<dbReference type="SUPFAM" id="SSF53187">
    <property type="entry name" value="Zn-dependent exopeptidases"/>
    <property type="match status" value="1"/>
</dbReference>
<evidence type="ECO:0000256" key="4">
    <source>
        <dbReference type="ARBA" id="ARBA00022801"/>
    </source>
</evidence>
<evidence type="ECO:0000313" key="7">
    <source>
        <dbReference type="Proteomes" id="UP000054498"/>
    </source>
</evidence>
<feature type="domain" description="Cytosol aminopeptidase" evidence="5">
    <location>
        <begin position="260"/>
        <end position="356"/>
    </location>
</feature>
<evidence type="ECO:0000259" key="5">
    <source>
        <dbReference type="Pfam" id="PF00883"/>
    </source>
</evidence>
<evidence type="ECO:0000256" key="2">
    <source>
        <dbReference type="ARBA" id="ARBA00022438"/>
    </source>
</evidence>
<keyword evidence="2 6" id="KW-0031">Aminopeptidase</keyword>
<dbReference type="AlphaFoldDB" id="A0A0D2NPZ9"/>
<reference evidence="6 7" key="1">
    <citation type="journal article" date="2013" name="BMC Genomics">
        <title>Reconstruction of the lipid metabolism for the microalga Monoraphidium neglectum from its genome sequence reveals characteristics suitable for biofuel production.</title>
        <authorList>
            <person name="Bogen C."/>
            <person name="Al-Dilaimi A."/>
            <person name="Albersmeier A."/>
            <person name="Wichmann J."/>
            <person name="Grundmann M."/>
            <person name="Rupp O."/>
            <person name="Lauersen K.J."/>
            <person name="Blifernez-Klassen O."/>
            <person name="Kalinowski J."/>
            <person name="Goesmann A."/>
            <person name="Mussgnug J.H."/>
            <person name="Kruse O."/>
        </authorList>
    </citation>
    <scope>NUCLEOTIDE SEQUENCE [LARGE SCALE GENOMIC DNA]</scope>
    <source>
        <strain evidence="6 7">SAG 48.87</strain>
    </source>
</reference>
<comment type="similarity">
    <text evidence="1">Belongs to the peptidase M17 family.</text>
</comment>
<dbReference type="GO" id="GO:0030145">
    <property type="term" value="F:manganese ion binding"/>
    <property type="evidence" value="ECO:0007669"/>
    <property type="project" value="InterPro"/>
</dbReference>
<gene>
    <name evidence="6" type="ORF">MNEG_1490</name>
</gene>
<dbReference type="Pfam" id="PF00883">
    <property type="entry name" value="Peptidase_M17"/>
    <property type="match status" value="1"/>
</dbReference>
<evidence type="ECO:0000256" key="1">
    <source>
        <dbReference type="ARBA" id="ARBA00009528"/>
    </source>
</evidence>
<dbReference type="GO" id="GO:0070006">
    <property type="term" value="F:metalloaminopeptidase activity"/>
    <property type="evidence" value="ECO:0007669"/>
    <property type="project" value="InterPro"/>
</dbReference>
<dbReference type="STRING" id="145388.A0A0D2NPZ9"/>
<keyword evidence="7" id="KW-1185">Reference proteome</keyword>
<dbReference type="Proteomes" id="UP000054498">
    <property type="component" value="Unassembled WGS sequence"/>
</dbReference>